<dbReference type="Pfam" id="PF05698">
    <property type="entry name" value="Trigger_C"/>
    <property type="match status" value="1"/>
</dbReference>
<dbReference type="Pfam" id="PF00254">
    <property type="entry name" value="FKBP_C"/>
    <property type="match status" value="1"/>
</dbReference>
<comment type="function">
    <text evidence="11">Involved in protein export. Acts as a chaperone by maintaining the newly synthesized protein in an open conformation.</text>
</comment>
<protein>
    <recommendedName>
        <fullName evidence="4 11">Trigger factor</fullName>
    </recommendedName>
</protein>
<dbReference type="EMBL" id="AP012554">
    <property type="protein sequence ID" value="BAO00762.1"/>
    <property type="molecule type" value="Genomic_DNA"/>
</dbReference>
<comment type="subcellular location">
    <subcellularLocation>
        <location evidence="2">Cytoplasm</location>
    </subcellularLocation>
</comment>
<keyword evidence="14" id="KW-1185">Reference proteome</keyword>
<dbReference type="SUPFAM" id="SSF54534">
    <property type="entry name" value="FKBP-like"/>
    <property type="match status" value="1"/>
</dbReference>
<dbReference type="Proteomes" id="UP000016900">
    <property type="component" value="Chromosome"/>
</dbReference>
<dbReference type="InterPro" id="IPR037041">
    <property type="entry name" value="Trigger_fac_C_sf"/>
</dbReference>
<dbReference type="InterPro" id="IPR027304">
    <property type="entry name" value="Trigger_fact/SurA_dom_sf"/>
</dbReference>
<keyword evidence="9 11" id="KW-0131">Cell cycle</keyword>
<dbReference type="Pfam" id="PF05697">
    <property type="entry name" value="Trigger_N"/>
    <property type="match status" value="1"/>
</dbReference>
<dbReference type="SUPFAM" id="SSF109998">
    <property type="entry name" value="Triger factor/SurA peptide-binding domain-like"/>
    <property type="match status" value="1"/>
</dbReference>
<dbReference type="Gene3D" id="3.10.50.40">
    <property type="match status" value="1"/>
</dbReference>
<dbReference type="NCBIfam" id="TIGR00115">
    <property type="entry name" value="tig"/>
    <property type="match status" value="1"/>
</dbReference>
<dbReference type="InterPro" id="IPR046357">
    <property type="entry name" value="PPIase_dom_sf"/>
</dbReference>
<gene>
    <name evidence="13" type="ORF">HHS_07920</name>
</gene>
<dbReference type="GO" id="GO:0051301">
    <property type="term" value="P:cell division"/>
    <property type="evidence" value="ECO:0007669"/>
    <property type="project" value="UniProtKB-KW"/>
</dbReference>
<feature type="domain" description="PPIase FKBP-type" evidence="12">
    <location>
        <begin position="161"/>
        <end position="246"/>
    </location>
</feature>
<dbReference type="InterPro" id="IPR001179">
    <property type="entry name" value="PPIase_FKBP_dom"/>
</dbReference>
<evidence type="ECO:0000256" key="10">
    <source>
        <dbReference type="PROSITE-ProRule" id="PRU00277"/>
    </source>
</evidence>
<dbReference type="GO" id="GO:0043335">
    <property type="term" value="P:protein unfolding"/>
    <property type="evidence" value="ECO:0007669"/>
    <property type="project" value="TreeGrafter"/>
</dbReference>
<evidence type="ECO:0000259" key="12">
    <source>
        <dbReference type="PROSITE" id="PS50059"/>
    </source>
</evidence>
<dbReference type="GO" id="GO:0043022">
    <property type="term" value="F:ribosome binding"/>
    <property type="evidence" value="ECO:0007669"/>
    <property type="project" value="TreeGrafter"/>
</dbReference>
<evidence type="ECO:0000256" key="7">
    <source>
        <dbReference type="ARBA" id="ARBA00023186"/>
    </source>
</evidence>
<keyword evidence="8 10" id="KW-0413">Isomerase</keyword>
<accession>U3U8E8</accession>
<dbReference type="GO" id="GO:0044183">
    <property type="term" value="F:protein folding chaperone"/>
    <property type="evidence" value="ECO:0007669"/>
    <property type="project" value="TreeGrafter"/>
</dbReference>
<dbReference type="PATRIC" id="fig|1235990.3.peg.787"/>
<dbReference type="SUPFAM" id="SSF102735">
    <property type="entry name" value="Trigger factor ribosome-binding domain"/>
    <property type="match status" value="1"/>
</dbReference>
<evidence type="ECO:0000256" key="9">
    <source>
        <dbReference type="ARBA" id="ARBA00023306"/>
    </source>
</evidence>
<dbReference type="PANTHER" id="PTHR30560">
    <property type="entry name" value="TRIGGER FACTOR CHAPERONE AND PEPTIDYL-PROLYL CIS/TRANS ISOMERASE"/>
    <property type="match status" value="1"/>
</dbReference>
<evidence type="ECO:0000256" key="6">
    <source>
        <dbReference type="ARBA" id="ARBA00023110"/>
    </source>
</evidence>
<evidence type="ECO:0000256" key="3">
    <source>
        <dbReference type="ARBA" id="ARBA00005464"/>
    </source>
</evidence>
<dbReference type="GO" id="GO:0003755">
    <property type="term" value="F:peptidyl-prolyl cis-trans isomerase activity"/>
    <property type="evidence" value="ECO:0007669"/>
    <property type="project" value="UniProtKB-KW"/>
</dbReference>
<evidence type="ECO:0000256" key="1">
    <source>
        <dbReference type="ARBA" id="ARBA00000971"/>
    </source>
</evidence>
<dbReference type="InterPro" id="IPR005215">
    <property type="entry name" value="Trig_fac"/>
</dbReference>
<evidence type="ECO:0000256" key="8">
    <source>
        <dbReference type="ARBA" id="ARBA00023235"/>
    </source>
</evidence>
<dbReference type="Gene3D" id="1.10.3120.10">
    <property type="entry name" value="Trigger factor, C-terminal domain"/>
    <property type="match status" value="1"/>
</dbReference>
<evidence type="ECO:0000256" key="5">
    <source>
        <dbReference type="ARBA" id="ARBA00022618"/>
    </source>
</evidence>
<evidence type="ECO:0000256" key="11">
    <source>
        <dbReference type="RuleBase" id="RU003914"/>
    </source>
</evidence>
<dbReference type="GO" id="GO:0005737">
    <property type="term" value="C:cytoplasm"/>
    <property type="evidence" value="ECO:0007669"/>
    <property type="project" value="UniProtKB-SubCell"/>
</dbReference>
<evidence type="ECO:0000256" key="4">
    <source>
        <dbReference type="ARBA" id="ARBA00016902"/>
    </source>
</evidence>
<name>U3U8E8_9GAMM</name>
<sequence length="337" mass="38467">MTVLIETTQGLGRRITVTVTADHIEKAVKKELVKAAKKVHVDGFRKGKAPIDIIAQRCGTVVHQNTLNDLMERIFTDTIIKEKINLAGPPNYIPSKYQKGTDFTYTVEFEVYPEITLKCLDSIELEKPVVEITDMDIDIVLNILQKQKAIWSETNNVASIRDRVTIDFNGLAEGSKFEGSQANNFVLVIEQGCMIPGLAENIINHKPGEKFTIDVKFPFNYHVKNLQNKNATFNIFLKKVETYTLPKLNEEFVKHIGIKNGSIIELRAEIRKNMERELKRAIYARLKSQVMKALIDNHSIDVPTALVKKEINIIYNQQSTEYSDNKKNNYLIHHPMN</sequence>
<dbReference type="KEGG" id="hhs:HHS_07920"/>
<keyword evidence="6 10" id="KW-0697">Rotamase</keyword>
<keyword evidence="5 11" id="KW-0132">Cell division</keyword>
<dbReference type="InterPro" id="IPR008881">
    <property type="entry name" value="Trigger_fac_ribosome-bd_bac"/>
</dbReference>
<dbReference type="GO" id="GO:0051083">
    <property type="term" value="P:'de novo' cotranslational protein folding"/>
    <property type="evidence" value="ECO:0007669"/>
    <property type="project" value="TreeGrafter"/>
</dbReference>
<evidence type="ECO:0000313" key="13">
    <source>
        <dbReference type="EMBL" id="BAO00762.1"/>
    </source>
</evidence>
<organism evidence="13 14">
    <name type="scientific">Candidatus Pantoea carbekii</name>
    <dbReference type="NCBI Taxonomy" id="1235990"/>
    <lineage>
        <taxon>Bacteria</taxon>
        <taxon>Pseudomonadati</taxon>
        <taxon>Pseudomonadota</taxon>
        <taxon>Gammaproteobacteria</taxon>
        <taxon>Enterobacterales</taxon>
        <taxon>Erwiniaceae</taxon>
        <taxon>Pantoea</taxon>
    </lineage>
</organism>
<dbReference type="eggNOG" id="COG0544">
    <property type="taxonomic scope" value="Bacteria"/>
</dbReference>
<dbReference type="FunFam" id="3.10.50.40:FF:000001">
    <property type="entry name" value="Trigger factor"/>
    <property type="match status" value="1"/>
</dbReference>
<evidence type="ECO:0000256" key="2">
    <source>
        <dbReference type="ARBA" id="ARBA00004496"/>
    </source>
</evidence>
<dbReference type="PROSITE" id="PS50059">
    <property type="entry name" value="FKBP_PPIASE"/>
    <property type="match status" value="1"/>
</dbReference>
<dbReference type="Gene3D" id="3.30.70.1050">
    <property type="entry name" value="Trigger factor ribosome-binding domain"/>
    <property type="match status" value="1"/>
</dbReference>
<keyword evidence="7 11" id="KW-0143">Chaperone</keyword>
<comment type="similarity">
    <text evidence="3 11">Belongs to the FKBP-type PPIase family. Tig subfamily.</text>
</comment>
<dbReference type="STRING" id="1235990.BMSBPS_0426"/>
<reference evidence="13 14" key="1">
    <citation type="submission" date="2012-10" db="EMBL/GenBank/DDBJ databases">
        <title>Genome sequence of the symbiont of the pentatomidae stink bug Halyomorpha halys.</title>
        <authorList>
            <person name="Kobayashi H."/>
            <person name="Fujii-Muramatsu R."/>
            <person name="Takeishi K."/>
            <person name="Noda H."/>
        </authorList>
    </citation>
    <scope>NUCLEOTIDE SEQUENCE [LARGE SCALE GENOMIC DNA]</scope>
</reference>
<proteinExistence type="inferred from homology"/>
<dbReference type="AlphaFoldDB" id="U3U8E8"/>
<comment type="catalytic activity">
    <reaction evidence="1 10">
        <text>[protein]-peptidylproline (omega=180) = [protein]-peptidylproline (omega=0)</text>
        <dbReference type="Rhea" id="RHEA:16237"/>
        <dbReference type="Rhea" id="RHEA-COMP:10747"/>
        <dbReference type="Rhea" id="RHEA-COMP:10748"/>
        <dbReference type="ChEBI" id="CHEBI:83833"/>
        <dbReference type="ChEBI" id="CHEBI:83834"/>
        <dbReference type="EC" id="5.2.1.8"/>
    </reaction>
</comment>
<dbReference type="GO" id="GO:0015031">
    <property type="term" value="P:protein transport"/>
    <property type="evidence" value="ECO:0007669"/>
    <property type="project" value="InterPro"/>
</dbReference>
<evidence type="ECO:0000313" key="14">
    <source>
        <dbReference type="Proteomes" id="UP000016900"/>
    </source>
</evidence>
<dbReference type="PANTHER" id="PTHR30560:SF3">
    <property type="entry name" value="TRIGGER FACTOR-LIKE PROTEIN TIG, CHLOROPLASTIC"/>
    <property type="match status" value="1"/>
</dbReference>
<dbReference type="InterPro" id="IPR008880">
    <property type="entry name" value="Trigger_fac_C"/>
</dbReference>
<dbReference type="InterPro" id="IPR036611">
    <property type="entry name" value="Trigger_fac_ribosome-bd_sf"/>
</dbReference>